<reference evidence="2 3" key="1">
    <citation type="journal article" date="2023" name="Int. J. Syst. Evol. Microbiol.">
        <title>Physiological and genomic analyses of cobalamin (vitamin B12)-auxotrophy of Lysobacter auxotrophicus sp. nov., a methionine-auxotrophic chitinolytic bacterium isolated from chitin-treated soil.</title>
        <authorList>
            <person name="Saito A."/>
            <person name="Dohra H."/>
            <person name="Hamada M."/>
            <person name="Moriuchi R."/>
            <person name="Kotsuchibashi Y."/>
            <person name="Mori K."/>
        </authorList>
    </citation>
    <scope>NUCLEOTIDE SEQUENCE [LARGE SCALE GENOMIC DNA]</scope>
    <source>
        <strain evidence="2 3">5-21a</strain>
    </source>
</reference>
<sequence>MNLLKQVLELGIGAGIEVKLDRAGLRTGLRAHFSDLEPNNGPIVTVRPSGLRRHLVLLKFGDFSTPCIRQMQAANYEQQATARGLLKQIARSHDLRINPGYGLDDWVVSGGDFNIEVTVRNVDEHDSANAVADTAKTIMVPLMAAMAELIGYDEWTDKVPDIEGEVTETLIRKRERSRRNRYLCLSIHGNKCAACGFSPLEAFGESGNIIEVHHLEPVSLLEMPRQYDPVSDLIPLCPNCHRLIHTRKPVPFSPDELKELLVDARS</sequence>
<proteinExistence type="predicted"/>
<keyword evidence="2" id="KW-0378">Hydrolase</keyword>
<name>A0ABM8DHQ5_9GAMM</name>
<accession>A0ABM8DHQ5</accession>
<organism evidence="2 3">
    <name type="scientific">Lysobacter auxotrophicus</name>
    <dbReference type="NCBI Taxonomy" id="2992573"/>
    <lineage>
        <taxon>Bacteria</taxon>
        <taxon>Pseudomonadati</taxon>
        <taxon>Pseudomonadota</taxon>
        <taxon>Gammaproteobacteria</taxon>
        <taxon>Lysobacterales</taxon>
        <taxon>Lysobacteraceae</taxon>
        <taxon>Lysobacter</taxon>
    </lineage>
</organism>
<dbReference type="CDD" id="cd00085">
    <property type="entry name" value="HNHc"/>
    <property type="match status" value="1"/>
</dbReference>
<keyword evidence="2" id="KW-0540">Nuclease</keyword>
<keyword evidence="3" id="KW-1185">Reference proteome</keyword>
<dbReference type="EMBL" id="AP027041">
    <property type="protein sequence ID" value="BDU18088.1"/>
    <property type="molecule type" value="Genomic_DNA"/>
</dbReference>
<gene>
    <name evidence="2" type="ORF">LA521A_32890</name>
</gene>
<protein>
    <submittedName>
        <fullName evidence="2">HNH endonuclease</fullName>
    </submittedName>
</protein>
<dbReference type="RefSeq" id="WP_281779969.1">
    <property type="nucleotide sequence ID" value="NZ_AP027041.1"/>
</dbReference>
<dbReference type="GO" id="GO:0004519">
    <property type="term" value="F:endonuclease activity"/>
    <property type="evidence" value="ECO:0007669"/>
    <property type="project" value="UniProtKB-KW"/>
</dbReference>
<evidence type="ECO:0000313" key="2">
    <source>
        <dbReference type="EMBL" id="BDU18088.1"/>
    </source>
</evidence>
<dbReference type="Gene3D" id="1.10.30.50">
    <property type="match status" value="1"/>
</dbReference>
<evidence type="ECO:0000259" key="1">
    <source>
        <dbReference type="Pfam" id="PF01844"/>
    </source>
</evidence>
<dbReference type="Pfam" id="PF01844">
    <property type="entry name" value="HNH"/>
    <property type="match status" value="1"/>
</dbReference>
<dbReference type="Proteomes" id="UP001317822">
    <property type="component" value="Chromosome"/>
</dbReference>
<evidence type="ECO:0000313" key="3">
    <source>
        <dbReference type="Proteomes" id="UP001317822"/>
    </source>
</evidence>
<keyword evidence="2" id="KW-0255">Endonuclease</keyword>
<dbReference type="InterPro" id="IPR002711">
    <property type="entry name" value="HNH"/>
</dbReference>
<feature type="domain" description="HNH" evidence="1">
    <location>
        <begin position="202"/>
        <end position="247"/>
    </location>
</feature>
<dbReference type="InterPro" id="IPR003615">
    <property type="entry name" value="HNH_nuc"/>
</dbReference>